<dbReference type="SMART" id="SM00062">
    <property type="entry name" value="PBPb"/>
    <property type="match status" value="1"/>
</dbReference>
<name>A0ABM7PKJ0_9BACT</name>
<keyword evidence="8" id="KW-1185">Reference proteome</keyword>
<evidence type="ECO:0000256" key="4">
    <source>
        <dbReference type="RuleBase" id="RU003744"/>
    </source>
</evidence>
<keyword evidence="2" id="KW-0813">Transport</keyword>
<feature type="domain" description="Solute-binding protein family 3/N-terminal" evidence="6">
    <location>
        <begin position="37"/>
        <end position="268"/>
    </location>
</feature>
<evidence type="ECO:0000256" key="2">
    <source>
        <dbReference type="ARBA" id="ARBA00022448"/>
    </source>
</evidence>
<comment type="similarity">
    <text evidence="1 4">Belongs to the bacterial solute-binding protein 3 family.</text>
</comment>
<evidence type="ECO:0000256" key="5">
    <source>
        <dbReference type="SAM" id="SignalP"/>
    </source>
</evidence>
<feature type="chain" id="PRO_5047006855" evidence="5">
    <location>
        <begin position="26"/>
        <end position="283"/>
    </location>
</feature>
<feature type="signal peptide" evidence="5">
    <location>
        <begin position="1"/>
        <end position="25"/>
    </location>
</feature>
<organism evidence="7 8">
    <name type="scientific">Desulfoluna limicola</name>
    <dbReference type="NCBI Taxonomy" id="2810562"/>
    <lineage>
        <taxon>Bacteria</taxon>
        <taxon>Pseudomonadati</taxon>
        <taxon>Thermodesulfobacteriota</taxon>
        <taxon>Desulfobacteria</taxon>
        <taxon>Desulfobacterales</taxon>
        <taxon>Desulfolunaceae</taxon>
        <taxon>Desulfoluna</taxon>
    </lineage>
</organism>
<gene>
    <name evidence="7" type="ORF">DSLASN_32510</name>
</gene>
<dbReference type="RefSeq" id="WP_236889023.1">
    <property type="nucleotide sequence ID" value="NZ_AP024488.1"/>
</dbReference>
<accession>A0ABM7PKJ0</accession>
<protein>
    <submittedName>
        <fullName evidence="7">Amino acid ABC transporter substrate-binding protein</fullName>
    </submittedName>
</protein>
<dbReference type="PANTHER" id="PTHR30085">
    <property type="entry name" value="AMINO ACID ABC TRANSPORTER PERMEASE"/>
    <property type="match status" value="1"/>
</dbReference>
<evidence type="ECO:0000313" key="8">
    <source>
        <dbReference type="Proteomes" id="UP001320148"/>
    </source>
</evidence>
<dbReference type="Pfam" id="PF00497">
    <property type="entry name" value="SBP_bac_3"/>
    <property type="match status" value="1"/>
</dbReference>
<reference evidence="7 8" key="1">
    <citation type="submission" date="2021-02" db="EMBL/GenBank/DDBJ databases">
        <title>Complete genome of Desulfoluna sp. strain ASN36.</title>
        <authorList>
            <person name="Takahashi A."/>
            <person name="Kojima H."/>
            <person name="Fukui M."/>
        </authorList>
    </citation>
    <scope>NUCLEOTIDE SEQUENCE [LARGE SCALE GENOMIC DNA]</scope>
    <source>
        <strain evidence="7 8">ASN36</strain>
    </source>
</reference>
<evidence type="ECO:0000313" key="7">
    <source>
        <dbReference type="EMBL" id="BCS97619.1"/>
    </source>
</evidence>
<dbReference type="InterPro" id="IPR018313">
    <property type="entry name" value="SBP_3_CS"/>
</dbReference>
<evidence type="ECO:0000259" key="6">
    <source>
        <dbReference type="SMART" id="SM00062"/>
    </source>
</evidence>
<dbReference type="SUPFAM" id="SSF53850">
    <property type="entry name" value="Periplasmic binding protein-like II"/>
    <property type="match status" value="1"/>
</dbReference>
<evidence type="ECO:0000256" key="3">
    <source>
        <dbReference type="ARBA" id="ARBA00022729"/>
    </source>
</evidence>
<proteinExistence type="inferred from homology"/>
<dbReference type="InterPro" id="IPR001638">
    <property type="entry name" value="Solute-binding_3/MltF_N"/>
</dbReference>
<evidence type="ECO:0000256" key="1">
    <source>
        <dbReference type="ARBA" id="ARBA00010333"/>
    </source>
</evidence>
<dbReference type="PANTHER" id="PTHR30085:SF6">
    <property type="entry name" value="ABC TRANSPORTER GLUTAMINE-BINDING PROTEIN GLNH"/>
    <property type="match status" value="1"/>
</dbReference>
<dbReference type="Gene3D" id="3.40.190.10">
    <property type="entry name" value="Periplasmic binding protein-like II"/>
    <property type="match status" value="2"/>
</dbReference>
<dbReference type="Proteomes" id="UP001320148">
    <property type="component" value="Chromosome"/>
</dbReference>
<dbReference type="InterPro" id="IPR051455">
    <property type="entry name" value="Bact_solute-bind_prot3"/>
</dbReference>
<dbReference type="EMBL" id="AP024488">
    <property type="protein sequence ID" value="BCS97619.1"/>
    <property type="molecule type" value="Genomic_DNA"/>
</dbReference>
<keyword evidence="3 5" id="KW-0732">Signal</keyword>
<sequence length="283" mass="31899">MKVSLKQVLLTTLAATVLFAGNVYAGTTYDKVKNDGTVNVGLMYNSIPAAFFNEKNEWVGFDIDIATEVVKRIGTYMEKDLTINKVKVNNKTRISFLTSDRIDLSVANMTHKRERDKTIDFSITYFFDGQKIMTKKGKYSDPKDLVGKRVCAMQGTTSEKNLVNLLKSLGDENAEKNVISFQTAPDCFLALAQGKVEAWSTDSTILLGFAAKQAGMFELIGDFISDEPYGMGLPEDDSKWRDAVNFAIQDLWTDGTYMEIYNKWYGPDTPYYFPMTAKIEMWP</sequence>
<dbReference type="PROSITE" id="PS01039">
    <property type="entry name" value="SBP_BACTERIAL_3"/>
    <property type="match status" value="1"/>
</dbReference>